<evidence type="ECO:0000313" key="2">
    <source>
        <dbReference type="EMBL" id="TMP37805.1"/>
    </source>
</evidence>
<dbReference type="Gene3D" id="3.30.70.100">
    <property type="match status" value="1"/>
</dbReference>
<dbReference type="EMBL" id="PNCJ01000013">
    <property type="protein sequence ID" value="TMP37805.1"/>
    <property type="molecule type" value="Genomic_DNA"/>
</dbReference>
<evidence type="ECO:0000313" key="3">
    <source>
        <dbReference type="Proteomes" id="UP000306719"/>
    </source>
</evidence>
<dbReference type="Pfam" id="PF03992">
    <property type="entry name" value="ABM"/>
    <property type="match status" value="1"/>
</dbReference>
<gene>
    <name evidence="2" type="ORF">CWB98_09550</name>
</gene>
<dbReference type="InterPro" id="IPR011008">
    <property type="entry name" value="Dimeric_a/b-barrel"/>
</dbReference>
<dbReference type="PANTHER" id="PTHR33336">
    <property type="entry name" value="QUINOL MONOOXYGENASE YGIN-RELATED"/>
    <property type="match status" value="1"/>
</dbReference>
<dbReference type="AlphaFoldDB" id="A0A5S3X289"/>
<dbReference type="Proteomes" id="UP000306719">
    <property type="component" value="Unassembled WGS sequence"/>
</dbReference>
<protein>
    <submittedName>
        <fullName evidence="2">Antibiotic biosynthesis monooxygenase</fullName>
    </submittedName>
</protein>
<name>A0A5S3X289_9GAMM</name>
<reference evidence="2 3" key="1">
    <citation type="submission" date="2018-01" db="EMBL/GenBank/DDBJ databases">
        <authorList>
            <person name="Paulsen S."/>
            <person name="Gram L.K."/>
        </authorList>
    </citation>
    <scope>NUCLEOTIDE SEQUENCE [LARGE SCALE GENOMIC DNA]</scope>
    <source>
        <strain evidence="2 3">S2599</strain>
    </source>
</reference>
<dbReference type="RefSeq" id="WP_138544638.1">
    <property type="nucleotide sequence ID" value="NZ_PNCJ01000013.1"/>
</dbReference>
<keyword evidence="2" id="KW-0560">Oxidoreductase</keyword>
<accession>A0A5S3X289</accession>
<dbReference type="PANTHER" id="PTHR33336:SF3">
    <property type="entry name" value="ABM DOMAIN-CONTAINING PROTEIN"/>
    <property type="match status" value="1"/>
</dbReference>
<feature type="domain" description="ABM" evidence="1">
    <location>
        <begin position="17"/>
        <end position="105"/>
    </location>
</feature>
<keyword evidence="2" id="KW-0503">Monooxygenase</keyword>
<dbReference type="InterPro" id="IPR050744">
    <property type="entry name" value="AI-2_Isomerase_LsrG"/>
</dbReference>
<proteinExistence type="predicted"/>
<dbReference type="SUPFAM" id="SSF54909">
    <property type="entry name" value="Dimeric alpha+beta barrel"/>
    <property type="match status" value="1"/>
</dbReference>
<dbReference type="InterPro" id="IPR007138">
    <property type="entry name" value="ABM_dom"/>
</dbReference>
<evidence type="ECO:0000259" key="1">
    <source>
        <dbReference type="PROSITE" id="PS51725"/>
    </source>
</evidence>
<comment type="caution">
    <text evidence="2">The sequence shown here is derived from an EMBL/GenBank/DDBJ whole genome shotgun (WGS) entry which is preliminary data.</text>
</comment>
<dbReference type="GO" id="GO:0004497">
    <property type="term" value="F:monooxygenase activity"/>
    <property type="evidence" value="ECO:0007669"/>
    <property type="project" value="UniProtKB-KW"/>
</dbReference>
<organism evidence="2 3">
    <name type="scientific">Pseudoalteromonas rubra</name>
    <dbReference type="NCBI Taxonomy" id="43658"/>
    <lineage>
        <taxon>Bacteria</taxon>
        <taxon>Pseudomonadati</taxon>
        <taxon>Pseudomonadota</taxon>
        <taxon>Gammaproteobacteria</taxon>
        <taxon>Alteromonadales</taxon>
        <taxon>Pseudoalteromonadaceae</taxon>
        <taxon>Pseudoalteromonas</taxon>
    </lineage>
</organism>
<sequence>MTTDNAPNNQSQHNGTVNLVAYINPKPDCYQDCKAALEAITEVTRREPGCQRFELYENKEKTQLMLIERFSQRHDFDFHHAQPYTQKVYQLYEQTLATPVELHFMTQLDV</sequence>
<dbReference type="PROSITE" id="PS51725">
    <property type="entry name" value="ABM"/>
    <property type="match status" value="1"/>
</dbReference>
<dbReference type="OrthoDB" id="6912333at2"/>
<reference evidence="3" key="2">
    <citation type="submission" date="2019-06" db="EMBL/GenBank/DDBJ databases">
        <title>Co-occurence of chitin degradation, pigmentation and bioactivity in marine Pseudoalteromonas.</title>
        <authorList>
            <person name="Sonnenschein E.C."/>
            <person name="Bech P.K."/>
        </authorList>
    </citation>
    <scope>NUCLEOTIDE SEQUENCE [LARGE SCALE GENOMIC DNA]</scope>
    <source>
        <strain evidence="3">S2599</strain>
    </source>
</reference>